<evidence type="ECO:0000256" key="1">
    <source>
        <dbReference type="ARBA" id="ARBA00022614"/>
    </source>
</evidence>
<dbReference type="SUPFAM" id="SSF52058">
    <property type="entry name" value="L domain-like"/>
    <property type="match status" value="1"/>
</dbReference>
<dbReference type="GO" id="GO:0005524">
    <property type="term" value="F:ATP binding"/>
    <property type="evidence" value="ECO:0007669"/>
    <property type="project" value="UniProtKB-KW"/>
</dbReference>
<dbReference type="Pfam" id="PF25019">
    <property type="entry name" value="LRR_R13L1-DRL21"/>
    <property type="match status" value="1"/>
</dbReference>
<sequence length="965" mass="110594">MAAGAVISAIVENLLGSLSSLIGREIALIYGVNSELKILSRRLSTIQAVLQDAEEQQINKPAVKIWLQSLKDAAYDAEDVLDEFLTEALRRKMDNRAMTKVSNIFLRSRMGHKIKRVMEKIDRIAAERSQFNLRESEVNRRVENIEGRETDSFVIESEVYGRDEDKEKIVKMLISSGDEADDVSIIVIPIVGMGGQGKTTIAQLVYNDDRVKGYFNLRMWICVSDDFDVKKLVRSIIESATAGAKCDISDMDPLQHRLQEVLWGKLFLLVLDDVWNDDHEKWDRLRKYLMCGARGSKIMVTSRSYGVAEIMGTVEPYTLGVLSVEDCWSLFRKRAFRDRGEEEANPNLVTIGKEIVSKCGGLPLAVKALAGLLRCKKEEKEWLSVRNHRSSLIEDGSGILPALKLSYNSLPSPMKRCFAFCALFPKDYKIPKNTLIQLWMAHGFIPAELSSAGKEVEDVGNDYFNDFLRRCFFQDVVKDESGNIKECKMHDLVHDLAGSIGGKECMTMDVGNDNWMESIHKRIYHASIYCRYNNNREPVEVFTALHKTQNLRTLLLLHHYGEFLRPLGCSLRFKGLRVLDLHYTNIKRLPISITHLKHLRYLNLSHTPIRKLPTTFTSLQNLQTLKLLYAYRLAEMPRDLRKMVNLRHLEFFGTYVNKMPLRMGQLTGLQTLTRFIVGKEIGRTITELKDLNNLRGQIRIEKLENVRSASEAETADLKNKPNLCGLELRWEDDNLGEEEVGVEGVIECLEPHPNLKKLKVEGYPRPEIPSWMLLLPNLVTLELVDCKKLESLPPLGKLHNLNVLHIQGLDAVTHMGNELLYGSDDRINEGNRATVAFPSLTNFTITHMANLEEWLFFPMNNSNDDNEHEQRQVAVVLLFPRLKYLNIWDCPKLEFLPEWIDCLVSLRRLTLFHNPNLRNLPIAIQHLHSLQSLEIHECPQLRIQCDKERGPDWHKIAHIPDVRIH</sequence>
<keyword evidence="5" id="KW-0067">ATP-binding</keyword>
<dbReference type="AlphaFoldDB" id="A0A822YAR4"/>
<keyword evidence="11" id="KW-1185">Reference proteome</keyword>
<dbReference type="GO" id="GO:0043531">
    <property type="term" value="F:ADP binding"/>
    <property type="evidence" value="ECO:0007669"/>
    <property type="project" value="InterPro"/>
</dbReference>
<dbReference type="Gene3D" id="3.40.50.300">
    <property type="entry name" value="P-loop containing nucleotide triphosphate hydrolases"/>
    <property type="match status" value="1"/>
</dbReference>
<dbReference type="FunFam" id="3.40.50.300:FF:001091">
    <property type="entry name" value="Probable disease resistance protein At1g61300"/>
    <property type="match status" value="1"/>
</dbReference>
<evidence type="ECO:0000259" key="6">
    <source>
        <dbReference type="Pfam" id="PF00931"/>
    </source>
</evidence>
<dbReference type="InterPro" id="IPR056789">
    <property type="entry name" value="LRR_R13L1-DRL21"/>
</dbReference>
<evidence type="ECO:0000259" key="7">
    <source>
        <dbReference type="Pfam" id="PF18052"/>
    </source>
</evidence>
<keyword evidence="2" id="KW-0677">Repeat</keyword>
<evidence type="ECO:0000256" key="5">
    <source>
        <dbReference type="ARBA" id="ARBA00022840"/>
    </source>
</evidence>
<dbReference type="EMBL" id="DUZY01000002">
    <property type="protein sequence ID" value="DAD29660.1"/>
    <property type="molecule type" value="Genomic_DNA"/>
</dbReference>
<comment type="caution">
    <text evidence="10">The sequence shown here is derived from an EMBL/GenBank/DDBJ whole genome shotgun (WGS) entry which is preliminary data.</text>
</comment>
<keyword evidence="4" id="KW-0611">Plant defense</keyword>
<evidence type="ECO:0000313" key="10">
    <source>
        <dbReference type="EMBL" id="DAD29660.1"/>
    </source>
</evidence>
<dbReference type="PRINTS" id="PR00364">
    <property type="entry name" value="DISEASERSIST"/>
</dbReference>
<dbReference type="InterPro" id="IPR027417">
    <property type="entry name" value="P-loop_NTPase"/>
</dbReference>
<evidence type="ECO:0000313" key="11">
    <source>
        <dbReference type="Proteomes" id="UP000607653"/>
    </source>
</evidence>
<dbReference type="InterPro" id="IPR032675">
    <property type="entry name" value="LRR_dom_sf"/>
</dbReference>
<evidence type="ECO:0000259" key="8">
    <source>
        <dbReference type="Pfam" id="PF23559"/>
    </source>
</evidence>
<dbReference type="Gene3D" id="1.10.10.10">
    <property type="entry name" value="Winged helix-like DNA-binding domain superfamily/Winged helix DNA-binding domain"/>
    <property type="match status" value="1"/>
</dbReference>
<evidence type="ECO:0000256" key="3">
    <source>
        <dbReference type="ARBA" id="ARBA00022741"/>
    </source>
</evidence>
<dbReference type="Pfam" id="PF00560">
    <property type="entry name" value="LRR_1"/>
    <property type="match status" value="1"/>
</dbReference>
<evidence type="ECO:0000259" key="9">
    <source>
        <dbReference type="Pfam" id="PF25019"/>
    </source>
</evidence>
<protein>
    <recommendedName>
        <fullName evidence="12">Disease resistance protein RGA3</fullName>
    </recommendedName>
</protein>
<dbReference type="Pfam" id="PF23559">
    <property type="entry name" value="WHD_DRP"/>
    <property type="match status" value="1"/>
</dbReference>
<accession>A0A822YAR4</accession>
<keyword evidence="3" id="KW-0547">Nucleotide-binding</keyword>
<gene>
    <name evidence="10" type="ORF">HUJ06_031128</name>
</gene>
<evidence type="ECO:0008006" key="12">
    <source>
        <dbReference type="Google" id="ProtNLM"/>
    </source>
</evidence>
<dbReference type="InterPro" id="IPR038005">
    <property type="entry name" value="RX-like_CC"/>
</dbReference>
<dbReference type="Gene3D" id="3.80.10.10">
    <property type="entry name" value="Ribonuclease Inhibitor"/>
    <property type="match status" value="1"/>
</dbReference>
<feature type="domain" description="Disease resistance protein winged helix" evidence="8">
    <location>
        <begin position="423"/>
        <end position="497"/>
    </location>
</feature>
<feature type="domain" description="R13L1/DRL21-like LRR repeat region" evidence="9">
    <location>
        <begin position="685"/>
        <end position="808"/>
    </location>
</feature>
<dbReference type="Gene3D" id="1.10.8.430">
    <property type="entry name" value="Helical domain of apoptotic protease-activating factors"/>
    <property type="match status" value="1"/>
</dbReference>
<dbReference type="CDD" id="cd14798">
    <property type="entry name" value="RX-CC_like"/>
    <property type="match status" value="1"/>
</dbReference>
<evidence type="ECO:0000256" key="2">
    <source>
        <dbReference type="ARBA" id="ARBA00022737"/>
    </source>
</evidence>
<dbReference type="PANTHER" id="PTHR36766:SF48">
    <property type="entry name" value="DISEASE RESISTANCE PROTEIN RGA3"/>
    <property type="match status" value="1"/>
</dbReference>
<organism evidence="10 11">
    <name type="scientific">Nelumbo nucifera</name>
    <name type="common">Sacred lotus</name>
    <dbReference type="NCBI Taxonomy" id="4432"/>
    <lineage>
        <taxon>Eukaryota</taxon>
        <taxon>Viridiplantae</taxon>
        <taxon>Streptophyta</taxon>
        <taxon>Embryophyta</taxon>
        <taxon>Tracheophyta</taxon>
        <taxon>Spermatophyta</taxon>
        <taxon>Magnoliopsida</taxon>
        <taxon>Proteales</taxon>
        <taxon>Nelumbonaceae</taxon>
        <taxon>Nelumbo</taxon>
    </lineage>
</organism>
<dbReference type="InterPro" id="IPR002182">
    <property type="entry name" value="NB-ARC"/>
</dbReference>
<dbReference type="PANTHER" id="PTHR36766">
    <property type="entry name" value="PLANT BROAD-SPECTRUM MILDEW RESISTANCE PROTEIN RPW8"/>
    <property type="match status" value="1"/>
</dbReference>
<name>A0A822YAR4_NELNU</name>
<dbReference type="Gene3D" id="1.20.5.4130">
    <property type="match status" value="1"/>
</dbReference>
<dbReference type="InterPro" id="IPR036388">
    <property type="entry name" value="WH-like_DNA-bd_sf"/>
</dbReference>
<dbReference type="InterPro" id="IPR001611">
    <property type="entry name" value="Leu-rich_rpt"/>
</dbReference>
<dbReference type="InterPro" id="IPR058922">
    <property type="entry name" value="WHD_DRP"/>
</dbReference>
<dbReference type="GO" id="GO:0051707">
    <property type="term" value="P:response to other organism"/>
    <property type="evidence" value="ECO:0007669"/>
    <property type="project" value="UniProtKB-ARBA"/>
</dbReference>
<feature type="domain" description="NB-ARC" evidence="6">
    <location>
        <begin position="163"/>
        <end position="338"/>
    </location>
</feature>
<dbReference type="InterPro" id="IPR041118">
    <property type="entry name" value="Rx_N"/>
</dbReference>
<dbReference type="InterPro" id="IPR042197">
    <property type="entry name" value="Apaf_helical"/>
</dbReference>
<reference evidence="10 11" key="1">
    <citation type="journal article" date="2020" name="Mol. Biol. Evol.">
        <title>Distinct Expression and Methylation Patterns for Genes with Different Fates following a Single Whole-Genome Duplication in Flowering Plants.</title>
        <authorList>
            <person name="Shi T."/>
            <person name="Rahmani R.S."/>
            <person name="Gugger P.F."/>
            <person name="Wang M."/>
            <person name="Li H."/>
            <person name="Zhang Y."/>
            <person name="Li Z."/>
            <person name="Wang Q."/>
            <person name="Van de Peer Y."/>
            <person name="Marchal K."/>
            <person name="Chen J."/>
        </authorList>
    </citation>
    <scope>NUCLEOTIDE SEQUENCE [LARGE SCALE GENOMIC DNA]</scope>
    <source>
        <tissue evidence="10">Leaf</tissue>
    </source>
</reference>
<dbReference type="SUPFAM" id="SSF52540">
    <property type="entry name" value="P-loop containing nucleoside triphosphate hydrolases"/>
    <property type="match status" value="1"/>
</dbReference>
<dbReference type="Pfam" id="PF00931">
    <property type="entry name" value="NB-ARC"/>
    <property type="match status" value="1"/>
</dbReference>
<proteinExistence type="predicted"/>
<dbReference type="Proteomes" id="UP000607653">
    <property type="component" value="Unassembled WGS sequence"/>
</dbReference>
<evidence type="ECO:0000256" key="4">
    <source>
        <dbReference type="ARBA" id="ARBA00022821"/>
    </source>
</evidence>
<dbReference type="FunFam" id="1.10.10.10:FF:000322">
    <property type="entry name" value="Probable disease resistance protein At1g63360"/>
    <property type="match status" value="1"/>
</dbReference>
<feature type="domain" description="Disease resistance N-terminal" evidence="7">
    <location>
        <begin position="10"/>
        <end position="97"/>
    </location>
</feature>
<dbReference type="GO" id="GO:0006952">
    <property type="term" value="P:defense response"/>
    <property type="evidence" value="ECO:0007669"/>
    <property type="project" value="UniProtKB-KW"/>
</dbReference>
<dbReference type="Pfam" id="PF18052">
    <property type="entry name" value="Rx_N"/>
    <property type="match status" value="1"/>
</dbReference>
<keyword evidence="1" id="KW-0433">Leucine-rich repeat</keyword>